<evidence type="ECO:0000313" key="4">
    <source>
        <dbReference type="EMBL" id="PMC53155.1"/>
    </source>
</evidence>
<evidence type="ECO:0000256" key="1">
    <source>
        <dbReference type="ARBA" id="ARBA00023125"/>
    </source>
</evidence>
<gene>
    <name evidence="4" type="ORF">CJ218_01030</name>
</gene>
<accession>A0A2N6SGU5</accession>
<dbReference type="PANTHER" id="PTHR43479:SF11">
    <property type="entry name" value="ACREF_ENVCD OPERON REPRESSOR-RELATED"/>
    <property type="match status" value="1"/>
</dbReference>
<dbReference type="InterPro" id="IPR001647">
    <property type="entry name" value="HTH_TetR"/>
</dbReference>
<feature type="domain" description="HTH tetR-type" evidence="3">
    <location>
        <begin position="8"/>
        <end position="69"/>
    </location>
</feature>
<sequence length="212" mass="24851">MARNRNSHETRKKILEVSKDLFLEKGFDNTSIQDIIDGLGGMTKGVIYHHFESKYEILQSIIRENNQEISNYNWRGDTGLEKIQNSLMDSFSNFEHQRLVYSASIMLRSPRLLGEQYLGLFSDFLPEIRERVYEGVKDQSIKTEYPEELADLIVLTLNIWIGFQISVFSVEELKRKMNFIKLTFDGLGVQLISDEMMEVIFKLFDHLKRINK</sequence>
<feature type="DNA-binding region" description="H-T-H motif" evidence="2">
    <location>
        <begin position="32"/>
        <end position="51"/>
    </location>
</feature>
<organism evidence="4 5">
    <name type="scientific">Gemella sanguinis</name>
    <dbReference type="NCBI Taxonomy" id="84135"/>
    <lineage>
        <taxon>Bacteria</taxon>
        <taxon>Bacillati</taxon>
        <taxon>Bacillota</taxon>
        <taxon>Bacilli</taxon>
        <taxon>Bacillales</taxon>
        <taxon>Gemellaceae</taxon>
        <taxon>Gemella</taxon>
    </lineage>
</organism>
<dbReference type="EMBL" id="PNGT01000001">
    <property type="protein sequence ID" value="PMC53155.1"/>
    <property type="molecule type" value="Genomic_DNA"/>
</dbReference>
<proteinExistence type="predicted"/>
<dbReference type="InterPro" id="IPR050624">
    <property type="entry name" value="HTH-type_Tx_Regulator"/>
</dbReference>
<dbReference type="InterPro" id="IPR009057">
    <property type="entry name" value="Homeodomain-like_sf"/>
</dbReference>
<name>A0A2N6SGU5_9BACL</name>
<dbReference type="Gene3D" id="1.10.357.10">
    <property type="entry name" value="Tetracycline Repressor, domain 2"/>
    <property type="match status" value="1"/>
</dbReference>
<dbReference type="SUPFAM" id="SSF46689">
    <property type="entry name" value="Homeodomain-like"/>
    <property type="match status" value="1"/>
</dbReference>
<reference evidence="4 5" key="1">
    <citation type="submission" date="2017-09" db="EMBL/GenBank/DDBJ databases">
        <title>Bacterial strain isolated from the female urinary microbiota.</title>
        <authorList>
            <person name="Thomas-White K."/>
            <person name="Kumar N."/>
            <person name="Forster S."/>
            <person name="Putonti C."/>
            <person name="Lawley T."/>
            <person name="Wolfe A.J."/>
        </authorList>
    </citation>
    <scope>NUCLEOTIDE SEQUENCE [LARGE SCALE GENOMIC DNA]</scope>
    <source>
        <strain evidence="4 5">UMB0186</strain>
    </source>
</reference>
<keyword evidence="1 2" id="KW-0238">DNA-binding</keyword>
<dbReference type="PANTHER" id="PTHR43479">
    <property type="entry name" value="ACREF/ENVCD OPERON REPRESSOR-RELATED"/>
    <property type="match status" value="1"/>
</dbReference>
<dbReference type="PROSITE" id="PS50977">
    <property type="entry name" value="HTH_TETR_2"/>
    <property type="match status" value="1"/>
</dbReference>
<protein>
    <submittedName>
        <fullName evidence="4">TetR family transcriptional regulator</fullName>
    </submittedName>
</protein>
<dbReference type="Proteomes" id="UP000235670">
    <property type="component" value="Unassembled WGS sequence"/>
</dbReference>
<evidence type="ECO:0000256" key="2">
    <source>
        <dbReference type="PROSITE-ProRule" id="PRU00335"/>
    </source>
</evidence>
<dbReference type="RefSeq" id="WP_102189307.1">
    <property type="nucleotide sequence ID" value="NZ_PNGT01000001.1"/>
</dbReference>
<dbReference type="Pfam" id="PF00440">
    <property type="entry name" value="TetR_N"/>
    <property type="match status" value="1"/>
</dbReference>
<dbReference type="AlphaFoldDB" id="A0A2N6SGU5"/>
<dbReference type="OrthoDB" id="9814200at2"/>
<comment type="caution">
    <text evidence="4">The sequence shown here is derived from an EMBL/GenBank/DDBJ whole genome shotgun (WGS) entry which is preliminary data.</text>
</comment>
<evidence type="ECO:0000313" key="5">
    <source>
        <dbReference type="Proteomes" id="UP000235670"/>
    </source>
</evidence>
<dbReference type="GO" id="GO:0003677">
    <property type="term" value="F:DNA binding"/>
    <property type="evidence" value="ECO:0007669"/>
    <property type="project" value="UniProtKB-UniRule"/>
</dbReference>
<evidence type="ECO:0000259" key="3">
    <source>
        <dbReference type="PROSITE" id="PS50977"/>
    </source>
</evidence>